<evidence type="ECO:0000313" key="13">
    <source>
        <dbReference type="EMBL" id="EOQ90565.1"/>
    </source>
</evidence>
<evidence type="ECO:0000256" key="5">
    <source>
        <dbReference type="ARBA" id="ARBA00022692"/>
    </source>
</evidence>
<feature type="transmembrane region" description="Helical" evidence="12">
    <location>
        <begin position="188"/>
        <end position="212"/>
    </location>
</feature>
<feature type="transmembrane region" description="Helical" evidence="12">
    <location>
        <begin position="64"/>
        <end position="83"/>
    </location>
</feature>
<evidence type="ECO:0000256" key="1">
    <source>
        <dbReference type="ARBA" id="ARBA00004141"/>
    </source>
</evidence>
<dbReference type="PANTHER" id="PTHR14269:SF62">
    <property type="entry name" value="CDP-DIACYLGLYCEROL--GLYCEROL-3-PHOSPHATE 3-PHOSPHATIDYLTRANSFERASE 1, CHLOROPLASTIC"/>
    <property type="match status" value="1"/>
</dbReference>
<keyword evidence="9" id="KW-0594">Phospholipid biosynthesis</keyword>
<dbReference type="GO" id="GO:0016780">
    <property type="term" value="F:phosphotransferase activity, for other substituted phosphate groups"/>
    <property type="evidence" value="ECO:0007669"/>
    <property type="project" value="InterPro"/>
</dbReference>
<evidence type="ECO:0000256" key="8">
    <source>
        <dbReference type="ARBA" id="ARBA00023136"/>
    </source>
</evidence>
<name>A0A5E8HH05_9LEPT</name>
<keyword evidence="3" id="KW-0444">Lipid biosynthesis</keyword>
<dbReference type="Pfam" id="PF01066">
    <property type="entry name" value="CDP-OH_P_transf"/>
    <property type="match status" value="1"/>
</dbReference>
<evidence type="ECO:0000256" key="9">
    <source>
        <dbReference type="ARBA" id="ARBA00023209"/>
    </source>
</evidence>
<keyword evidence="6 12" id="KW-1133">Transmembrane helix</keyword>
<sequence length="240" mass="27797">MFSCLWLEILKPGIGSMQIEEKKAKDLFQDRIFTLSNFLSVFRVLLLPFFFYSTYDYAKDPSNVSAFFASIGYALAAVITDYLDGLFARLLHQETTLGRYLDPVCDKLVTLGGLFVVTLHFDFPKWILIVYFIREILGVWLGGFLYLKRGLQGRPNWWGKFGVGIVAVSVIWYMSLPYFQQFGAPYPFLFHPVISAYVLLFVLTFGVIAYVVRYWNIVFHPEAIELDPENKKQAKKYQKI</sequence>
<comment type="subcellular location">
    <subcellularLocation>
        <location evidence="1">Membrane</location>
        <topology evidence="1">Multi-pass membrane protein</topology>
    </subcellularLocation>
</comment>
<keyword evidence="8 12" id="KW-0472">Membrane</keyword>
<reference evidence="13 14" key="1">
    <citation type="submission" date="2013-04" db="EMBL/GenBank/DDBJ databases">
        <authorList>
            <person name="Harkins D.M."/>
            <person name="Durkin A.S."/>
            <person name="Brinkac L.M."/>
            <person name="Haft D.H."/>
            <person name="Selengut J.D."/>
            <person name="Sanka R."/>
            <person name="DePew J."/>
            <person name="Purushe J."/>
            <person name="Hartskeerl R.A."/>
            <person name="Ahmed A."/>
            <person name="van der Linden H."/>
            <person name="Goris M.G.A."/>
            <person name="Vinetz J.M."/>
            <person name="Sutton G.G."/>
            <person name="Nierman W.C."/>
            <person name="Fouts D.E."/>
        </authorList>
    </citation>
    <scope>NUCLEOTIDE SEQUENCE [LARGE SCALE GENOMIC DNA]</scope>
    <source>
        <strain evidence="13 14">Sao Paulo</strain>
    </source>
</reference>
<keyword evidence="7" id="KW-0443">Lipid metabolism</keyword>
<dbReference type="FunFam" id="1.20.120.1760:FF:000023">
    <property type="entry name" value="Putative CDP-diacylglycerol--glycerol-3-phosphate 3-phosphatidyltransferase"/>
    <property type="match status" value="1"/>
</dbReference>
<dbReference type="InterPro" id="IPR048254">
    <property type="entry name" value="CDP_ALCOHOL_P_TRANSF_CS"/>
</dbReference>
<dbReference type="EMBL" id="AOGX02000008">
    <property type="protein sequence ID" value="EOQ90565.1"/>
    <property type="molecule type" value="Genomic_DNA"/>
</dbReference>
<dbReference type="GO" id="GO:0016020">
    <property type="term" value="C:membrane"/>
    <property type="evidence" value="ECO:0007669"/>
    <property type="project" value="UniProtKB-SubCell"/>
</dbReference>
<proteinExistence type="inferred from homology"/>
<evidence type="ECO:0000256" key="6">
    <source>
        <dbReference type="ARBA" id="ARBA00022989"/>
    </source>
</evidence>
<evidence type="ECO:0000256" key="10">
    <source>
        <dbReference type="ARBA" id="ARBA00023264"/>
    </source>
</evidence>
<dbReference type="InterPro" id="IPR043130">
    <property type="entry name" value="CDP-OH_PTrfase_TM_dom"/>
</dbReference>
<dbReference type="PROSITE" id="PS00379">
    <property type="entry name" value="CDP_ALCOHOL_P_TRANSF"/>
    <property type="match status" value="1"/>
</dbReference>
<dbReference type="Gene3D" id="1.20.120.1760">
    <property type="match status" value="1"/>
</dbReference>
<feature type="transmembrane region" description="Helical" evidence="12">
    <location>
        <begin position="158"/>
        <end position="176"/>
    </location>
</feature>
<dbReference type="InterPro" id="IPR050324">
    <property type="entry name" value="CDP-alcohol_PTase-I"/>
</dbReference>
<gene>
    <name evidence="13" type="ORF">LEP1GSC202_3853</name>
</gene>
<evidence type="ECO:0000256" key="11">
    <source>
        <dbReference type="RuleBase" id="RU003750"/>
    </source>
</evidence>
<organism evidence="13 14">
    <name type="scientific">Leptospira yanagawae serovar Saopaulo str. Sao Paulo = ATCC 700523</name>
    <dbReference type="NCBI Taxonomy" id="1249483"/>
    <lineage>
        <taxon>Bacteria</taxon>
        <taxon>Pseudomonadati</taxon>
        <taxon>Spirochaetota</taxon>
        <taxon>Spirochaetia</taxon>
        <taxon>Leptospirales</taxon>
        <taxon>Leptospiraceae</taxon>
        <taxon>Leptospira</taxon>
    </lineage>
</organism>
<accession>A0A5E8HH05</accession>
<dbReference type="GO" id="GO:0046474">
    <property type="term" value="P:glycerophospholipid biosynthetic process"/>
    <property type="evidence" value="ECO:0007669"/>
    <property type="project" value="TreeGrafter"/>
</dbReference>
<keyword evidence="5 12" id="KW-0812">Transmembrane</keyword>
<dbReference type="Proteomes" id="UP000013996">
    <property type="component" value="Unassembled WGS sequence"/>
</dbReference>
<dbReference type="PANTHER" id="PTHR14269">
    <property type="entry name" value="CDP-DIACYLGLYCEROL--GLYCEROL-3-PHOSPHATE 3-PHOSPHATIDYLTRANSFERASE-RELATED"/>
    <property type="match status" value="1"/>
</dbReference>
<dbReference type="STRING" id="1249483.LEP1GSC202_3853"/>
<protein>
    <submittedName>
        <fullName evidence="13">Putative CDP-diacylglycerol--glycerol-3-phosphate 3-phosphatidyltransferase</fullName>
    </submittedName>
</protein>
<keyword evidence="4 11" id="KW-0808">Transferase</keyword>
<comment type="caution">
    <text evidence="13">The sequence shown here is derived from an EMBL/GenBank/DDBJ whole genome shotgun (WGS) entry which is preliminary data.</text>
</comment>
<evidence type="ECO:0000256" key="7">
    <source>
        <dbReference type="ARBA" id="ARBA00023098"/>
    </source>
</evidence>
<keyword evidence="10" id="KW-1208">Phospholipid metabolism</keyword>
<evidence type="ECO:0000256" key="2">
    <source>
        <dbReference type="ARBA" id="ARBA00010441"/>
    </source>
</evidence>
<comment type="similarity">
    <text evidence="2 11">Belongs to the CDP-alcohol phosphatidyltransferase class-I family.</text>
</comment>
<evidence type="ECO:0000313" key="14">
    <source>
        <dbReference type="Proteomes" id="UP000013996"/>
    </source>
</evidence>
<dbReference type="AlphaFoldDB" id="A0A5E8HH05"/>
<feature type="transmembrane region" description="Helical" evidence="12">
    <location>
        <begin position="127"/>
        <end position="146"/>
    </location>
</feature>
<evidence type="ECO:0000256" key="3">
    <source>
        <dbReference type="ARBA" id="ARBA00022516"/>
    </source>
</evidence>
<evidence type="ECO:0000256" key="4">
    <source>
        <dbReference type="ARBA" id="ARBA00022679"/>
    </source>
</evidence>
<feature type="transmembrane region" description="Helical" evidence="12">
    <location>
        <begin position="32"/>
        <end position="52"/>
    </location>
</feature>
<dbReference type="InterPro" id="IPR000462">
    <property type="entry name" value="CDP-OH_P_trans"/>
</dbReference>
<evidence type="ECO:0000256" key="12">
    <source>
        <dbReference type="SAM" id="Phobius"/>
    </source>
</evidence>